<evidence type="ECO:0000256" key="1">
    <source>
        <dbReference type="SAM" id="Phobius"/>
    </source>
</evidence>
<dbReference type="RefSeq" id="WP_264983686.1">
    <property type="nucleotide sequence ID" value="NZ_AP026708.1"/>
</dbReference>
<feature type="signal peptide" evidence="2">
    <location>
        <begin position="1"/>
        <end position="25"/>
    </location>
</feature>
<name>A0ABM8AQE2_9BACT</name>
<evidence type="ECO:0000313" key="3">
    <source>
        <dbReference type="EMBL" id="BDQ33623.1"/>
    </source>
</evidence>
<keyword evidence="4" id="KW-1185">Reference proteome</keyword>
<feature type="transmembrane region" description="Helical" evidence="1">
    <location>
        <begin position="165"/>
        <end position="182"/>
    </location>
</feature>
<organism evidence="3 4">
    <name type="scientific">Pseudodesulfovibrio portus</name>
    <dbReference type="NCBI Taxonomy" id="231439"/>
    <lineage>
        <taxon>Bacteria</taxon>
        <taxon>Pseudomonadati</taxon>
        <taxon>Thermodesulfobacteriota</taxon>
        <taxon>Desulfovibrionia</taxon>
        <taxon>Desulfovibrionales</taxon>
        <taxon>Desulfovibrionaceae</taxon>
    </lineage>
</organism>
<protein>
    <recommendedName>
        <fullName evidence="5">VPLPA-CTERM sorting domain-containing protein</fullName>
    </recommendedName>
</protein>
<evidence type="ECO:0000313" key="4">
    <source>
        <dbReference type="Proteomes" id="UP001061361"/>
    </source>
</evidence>
<gene>
    <name evidence="3" type="ORF">JCM14722_11650</name>
</gene>
<keyword evidence="1" id="KW-0812">Transmembrane</keyword>
<sequence>MLAFVRCSMIMALALLAFGTHSALAAYVTDFTVGARTGSDLNTLSAHAYDTGVSVQAGQTLSVTVDPDSRWSIRTKTSGWKITADGVEDPVTITGDMGTGSFKRGTLVGYFLGNDGTTTTGYLGIGTAGLDWTATFDGTLFMVCWDTYFADNFHSLDTSISVTPIPGAAWLLGSGLIGLIGLRRKKA</sequence>
<evidence type="ECO:0000256" key="2">
    <source>
        <dbReference type="SAM" id="SignalP"/>
    </source>
</evidence>
<keyword evidence="1" id="KW-1133">Transmembrane helix</keyword>
<dbReference type="EMBL" id="AP026708">
    <property type="protein sequence ID" value="BDQ33623.1"/>
    <property type="molecule type" value="Genomic_DNA"/>
</dbReference>
<dbReference type="Gene3D" id="2.60.120.430">
    <property type="entry name" value="Galactose-binding lectin"/>
    <property type="match status" value="1"/>
</dbReference>
<keyword evidence="2" id="KW-0732">Signal</keyword>
<reference evidence="3" key="1">
    <citation type="submission" date="2022-08" db="EMBL/GenBank/DDBJ databases">
        <title>Genome Sequence of the sulphate-reducing bacterium, Pseudodesulfovibrio portus JCM14722.</title>
        <authorList>
            <person name="Kondo R."/>
            <person name="Kataoka T."/>
        </authorList>
    </citation>
    <scope>NUCLEOTIDE SEQUENCE</scope>
    <source>
        <strain evidence="3">JCM 14722</strain>
    </source>
</reference>
<evidence type="ECO:0008006" key="5">
    <source>
        <dbReference type="Google" id="ProtNLM"/>
    </source>
</evidence>
<accession>A0ABM8AQE2</accession>
<keyword evidence="1" id="KW-0472">Membrane</keyword>
<proteinExistence type="predicted"/>
<dbReference type="Proteomes" id="UP001061361">
    <property type="component" value="Chromosome"/>
</dbReference>
<feature type="chain" id="PRO_5046295969" description="VPLPA-CTERM sorting domain-containing protein" evidence="2">
    <location>
        <begin position="26"/>
        <end position="187"/>
    </location>
</feature>